<name>A0A4U5NVX1_STECR</name>
<gene>
    <name evidence="2" type="ORF">L596_011838</name>
</gene>
<dbReference type="AlphaFoldDB" id="A0A4U5NVX1"/>
<sequence>MNCPLATSRVTSQGNVVGNGKTRGRREDEEQLQKEIPQTASPRVTTPVSRALLYPPAGRERMQHESHADFPPSSYVTTASWKRFVATKVHARRLQATPRPDQCGDLPAPGPSPPLFVHQRPSFPASGHVAGLHFHPQRPLLAAYARVVCGLARSGCLHDVCDVTKARSRFLKNSDGAVKEFGSTKKAN</sequence>
<accession>A0A4U5NVX1</accession>
<reference evidence="2 3" key="2">
    <citation type="journal article" date="2019" name="G3 (Bethesda)">
        <title>Hybrid Assembly of the Genome of the Entomopathogenic Nematode Steinernema carpocapsae Identifies the X-Chromosome.</title>
        <authorList>
            <person name="Serra L."/>
            <person name="Macchietto M."/>
            <person name="Macias-Munoz A."/>
            <person name="McGill C.J."/>
            <person name="Rodriguez I.M."/>
            <person name="Rodriguez B."/>
            <person name="Murad R."/>
            <person name="Mortazavi A."/>
        </authorList>
    </citation>
    <scope>NUCLEOTIDE SEQUENCE [LARGE SCALE GENOMIC DNA]</scope>
    <source>
        <strain evidence="2 3">ALL</strain>
    </source>
</reference>
<protein>
    <submittedName>
        <fullName evidence="2">Uncharacterized protein</fullName>
    </submittedName>
</protein>
<reference evidence="2 3" key="1">
    <citation type="journal article" date="2015" name="Genome Biol.">
        <title>Comparative genomics of Steinernema reveals deeply conserved gene regulatory networks.</title>
        <authorList>
            <person name="Dillman A.R."/>
            <person name="Macchietto M."/>
            <person name="Porter C.F."/>
            <person name="Rogers A."/>
            <person name="Williams B."/>
            <person name="Antoshechkin I."/>
            <person name="Lee M.M."/>
            <person name="Goodwin Z."/>
            <person name="Lu X."/>
            <person name="Lewis E.E."/>
            <person name="Goodrich-Blair H."/>
            <person name="Stock S.P."/>
            <person name="Adams B.J."/>
            <person name="Sternberg P.W."/>
            <person name="Mortazavi A."/>
        </authorList>
    </citation>
    <scope>NUCLEOTIDE SEQUENCE [LARGE SCALE GENOMIC DNA]</scope>
    <source>
        <strain evidence="2 3">ALL</strain>
    </source>
</reference>
<keyword evidence="3" id="KW-1185">Reference proteome</keyword>
<evidence type="ECO:0000313" key="3">
    <source>
        <dbReference type="Proteomes" id="UP000298663"/>
    </source>
</evidence>
<feature type="compositionally biased region" description="Polar residues" evidence="1">
    <location>
        <begin position="36"/>
        <end position="45"/>
    </location>
</feature>
<dbReference type="EMBL" id="AZBU02000003">
    <property type="protein sequence ID" value="TKR87440.1"/>
    <property type="molecule type" value="Genomic_DNA"/>
</dbReference>
<organism evidence="2 3">
    <name type="scientific">Steinernema carpocapsae</name>
    <name type="common">Entomopathogenic nematode</name>
    <dbReference type="NCBI Taxonomy" id="34508"/>
    <lineage>
        <taxon>Eukaryota</taxon>
        <taxon>Metazoa</taxon>
        <taxon>Ecdysozoa</taxon>
        <taxon>Nematoda</taxon>
        <taxon>Chromadorea</taxon>
        <taxon>Rhabditida</taxon>
        <taxon>Tylenchina</taxon>
        <taxon>Panagrolaimomorpha</taxon>
        <taxon>Strongyloidoidea</taxon>
        <taxon>Steinernematidae</taxon>
        <taxon>Steinernema</taxon>
    </lineage>
</organism>
<proteinExistence type="predicted"/>
<evidence type="ECO:0000313" key="2">
    <source>
        <dbReference type="EMBL" id="TKR87440.1"/>
    </source>
</evidence>
<evidence type="ECO:0000256" key="1">
    <source>
        <dbReference type="SAM" id="MobiDB-lite"/>
    </source>
</evidence>
<dbReference type="Proteomes" id="UP000298663">
    <property type="component" value="Unassembled WGS sequence"/>
</dbReference>
<feature type="region of interest" description="Disordered" evidence="1">
    <location>
        <begin position="1"/>
        <end position="45"/>
    </location>
</feature>
<comment type="caution">
    <text evidence="2">The sequence shown here is derived from an EMBL/GenBank/DDBJ whole genome shotgun (WGS) entry which is preliminary data.</text>
</comment>